<dbReference type="InterPro" id="IPR023906">
    <property type="entry name" value="rSAM_target_put"/>
</dbReference>
<dbReference type="Pfam" id="PF26005">
    <property type="entry name" value="rSAM_target_put"/>
    <property type="match status" value="1"/>
</dbReference>
<comment type="caution">
    <text evidence="2">The sequence shown here is derived from an EMBL/GenBank/DDBJ whole genome shotgun (WGS) entry which is preliminary data.</text>
</comment>
<dbReference type="Proteomes" id="UP000546257">
    <property type="component" value="Unassembled WGS sequence"/>
</dbReference>
<proteinExistence type="predicted"/>
<name>A0A7J9SLC3_9EURY</name>
<sequence>MFGTTALRGPVEPAGTSTDTDDHDVEAGPVKRVHDNSWSADLEGPDHAADREFLVEQALSAVDHTTPGEHGHPETYLYDALAREYGDEMEWEYVDQCGCGGHVVRVYA</sequence>
<evidence type="ECO:0000313" key="3">
    <source>
        <dbReference type="Proteomes" id="UP000546257"/>
    </source>
</evidence>
<accession>A0A7J9SLC3</accession>
<dbReference type="RefSeq" id="WP_185193276.1">
    <property type="nucleotide sequence ID" value="NZ_JACKXD010000003.1"/>
</dbReference>
<dbReference type="AlphaFoldDB" id="A0A7J9SLC3"/>
<reference evidence="2 3" key="1">
    <citation type="submission" date="2020-08" db="EMBL/GenBank/DDBJ databases">
        <authorList>
            <person name="Seo M.-J."/>
        </authorList>
    </citation>
    <scope>NUCLEOTIDE SEQUENCE [LARGE SCALE GENOMIC DNA]</scope>
    <source>
        <strain evidence="2 3">MBLA0160</strain>
    </source>
</reference>
<keyword evidence="3" id="KW-1185">Reference proteome</keyword>
<organism evidence="2 3">
    <name type="scientific">Halobellus ruber</name>
    <dbReference type="NCBI Taxonomy" id="2761102"/>
    <lineage>
        <taxon>Archaea</taxon>
        <taxon>Methanobacteriati</taxon>
        <taxon>Methanobacteriota</taxon>
        <taxon>Stenosarchaea group</taxon>
        <taxon>Halobacteria</taxon>
        <taxon>Halobacteriales</taxon>
        <taxon>Haloferacaceae</taxon>
        <taxon>Halobellus</taxon>
    </lineage>
</organism>
<dbReference type="NCBIfam" id="TIGR03995">
    <property type="entry name" value="target_X_rSAM"/>
    <property type="match status" value="1"/>
</dbReference>
<gene>
    <name evidence="2" type="ORF">H5V44_11105</name>
</gene>
<dbReference type="EMBL" id="JACKXD010000003">
    <property type="protein sequence ID" value="MBB6646826.1"/>
    <property type="molecule type" value="Genomic_DNA"/>
</dbReference>
<evidence type="ECO:0000256" key="1">
    <source>
        <dbReference type="SAM" id="MobiDB-lite"/>
    </source>
</evidence>
<evidence type="ECO:0000313" key="2">
    <source>
        <dbReference type="EMBL" id="MBB6646826.1"/>
    </source>
</evidence>
<feature type="region of interest" description="Disordered" evidence="1">
    <location>
        <begin position="1"/>
        <end position="29"/>
    </location>
</feature>
<protein>
    <submittedName>
        <fullName evidence="2">CGCGG family rSAM-modified RiPP protein</fullName>
    </submittedName>
</protein>